<reference evidence="10 11" key="1">
    <citation type="journal article" date="2019" name="Front. Microbiol.">
        <title>Genomic Features for Desiccation Tolerance and Sugar Biosynthesis in the Extremophile Gloeocapsopsis sp. UTEX B3054.</title>
        <authorList>
            <person name="Urrejola C."/>
            <person name="Alcorta J."/>
            <person name="Salas L."/>
            <person name="Vasquez M."/>
            <person name="Polz M.F."/>
            <person name="Vicuna R."/>
            <person name="Diez B."/>
        </authorList>
    </citation>
    <scope>NUCLEOTIDE SEQUENCE [LARGE SCALE GENOMIC DNA]</scope>
    <source>
        <strain evidence="10 11">1H9</strain>
    </source>
</reference>
<comment type="similarity">
    <text evidence="7">Belongs to the NAGSA dehydrogenase family. Type 1 subfamily.</text>
</comment>
<accession>A0A6N8G1J9</accession>
<organism evidence="10 11">
    <name type="scientific">Gloeocapsopsis dulcis AAB1 = 1H9</name>
    <dbReference type="NCBI Taxonomy" id="1433147"/>
    <lineage>
        <taxon>Bacteria</taxon>
        <taxon>Bacillati</taxon>
        <taxon>Cyanobacteriota</taxon>
        <taxon>Cyanophyceae</taxon>
        <taxon>Oscillatoriophycideae</taxon>
        <taxon>Chroococcales</taxon>
        <taxon>Chroococcaceae</taxon>
        <taxon>Gloeocapsopsis</taxon>
        <taxon>Gloeocapsopsis dulcis</taxon>
    </lineage>
</organism>
<dbReference type="Proteomes" id="UP000441797">
    <property type="component" value="Unassembled WGS sequence"/>
</dbReference>
<dbReference type="Gene3D" id="3.40.50.720">
    <property type="entry name" value="NAD(P)-binding Rossmann-like Domain"/>
    <property type="match status" value="1"/>
</dbReference>
<comment type="function">
    <text evidence="7">Catalyzes the NADPH-dependent reduction of N-acetyl-5-glutamyl phosphate to yield N-acetyl-L-glutamate 5-semialdehyde.</text>
</comment>
<dbReference type="Gene3D" id="3.30.360.10">
    <property type="entry name" value="Dihydrodipicolinate Reductase, domain 2"/>
    <property type="match status" value="1"/>
</dbReference>
<dbReference type="GO" id="GO:0006526">
    <property type="term" value="P:L-arginine biosynthetic process"/>
    <property type="evidence" value="ECO:0007669"/>
    <property type="project" value="UniProtKB-UniRule"/>
</dbReference>
<dbReference type="NCBIfam" id="TIGR01850">
    <property type="entry name" value="argC"/>
    <property type="match status" value="1"/>
</dbReference>
<dbReference type="GO" id="GO:0005737">
    <property type="term" value="C:cytoplasm"/>
    <property type="evidence" value="ECO:0007669"/>
    <property type="project" value="UniProtKB-SubCell"/>
</dbReference>
<keyword evidence="7" id="KW-0963">Cytoplasm</keyword>
<keyword evidence="3 7" id="KW-0028">Amino-acid biosynthesis</keyword>
<evidence type="ECO:0000313" key="10">
    <source>
        <dbReference type="EMBL" id="MUL38465.1"/>
    </source>
</evidence>
<keyword evidence="11" id="KW-1185">Reference proteome</keyword>
<name>A0A6N8G1J9_9CHRO</name>
<dbReference type="AlphaFoldDB" id="A0A6N8G1J9"/>
<dbReference type="UniPathway" id="UPA00068">
    <property type="reaction ID" value="UER00108"/>
</dbReference>
<dbReference type="PANTHER" id="PTHR32338">
    <property type="entry name" value="N-ACETYL-GAMMA-GLUTAMYL-PHOSPHATE REDUCTASE, CHLOROPLASTIC-RELATED-RELATED"/>
    <property type="match status" value="1"/>
</dbReference>
<dbReference type="FunFam" id="3.30.360.10:FF:000014">
    <property type="entry name" value="N-acetyl-gamma-glutamyl-phosphate reductase"/>
    <property type="match status" value="1"/>
</dbReference>
<keyword evidence="2 7" id="KW-0055">Arginine biosynthesis</keyword>
<dbReference type="InterPro" id="IPR036291">
    <property type="entry name" value="NAD(P)-bd_dom_sf"/>
</dbReference>
<feature type="domain" description="Semialdehyde dehydrogenase NAD-binding" evidence="9">
    <location>
        <begin position="8"/>
        <end position="147"/>
    </location>
</feature>
<dbReference type="Pfam" id="PF22698">
    <property type="entry name" value="Semialdhyde_dhC_1"/>
    <property type="match status" value="1"/>
</dbReference>
<dbReference type="InterPro" id="IPR000706">
    <property type="entry name" value="AGPR_type-1"/>
</dbReference>
<dbReference type="SMART" id="SM00859">
    <property type="entry name" value="Semialdhyde_dh"/>
    <property type="match status" value="1"/>
</dbReference>
<sequence>MGDMGRVSVGIVGASGYGGVQLVRLLQDHPEVELVYLGGESSAGKTFADLYPHLAHRVDLAIEPVEPETIAARCQVVFLSLPNGLACQITPTLIEKGCKVLDLSADYRFFDLETYKNWYGTERSDRQIAATAVYGLPELYRDRISDSQLIGCPGCYPTASLLALAPLLKQGLIVPETAIIDAKSGTSGGGRQAKTGLLLAEADNSLSAYGVARHRHIPEIEQICSDLAGHEVMVQFTPHLIPMVRGILTTVYATLRDPGLVRDDLITIFTAFYRNCPWVTICASGVYPQTKWACGSNLCYIGIEVDQRTGRVIVMSAIDNLIKGQAGQAIQCLNIMMGWKETLGLPKLAFYP</sequence>
<gene>
    <name evidence="7" type="primary">argC</name>
    <name evidence="10" type="ORF">BWI75_19580</name>
</gene>
<evidence type="ECO:0000256" key="6">
    <source>
        <dbReference type="ARBA" id="ARBA00050557"/>
    </source>
</evidence>
<evidence type="ECO:0000259" key="9">
    <source>
        <dbReference type="SMART" id="SM00859"/>
    </source>
</evidence>
<dbReference type="InterPro" id="IPR058924">
    <property type="entry name" value="AGPR_dimerisation_dom"/>
</dbReference>
<dbReference type="InterPro" id="IPR050085">
    <property type="entry name" value="AGPR"/>
</dbReference>
<dbReference type="PANTHER" id="PTHR32338:SF10">
    <property type="entry name" value="N-ACETYL-GAMMA-GLUTAMYL-PHOSPHATE REDUCTASE, CHLOROPLASTIC-RELATED"/>
    <property type="match status" value="1"/>
</dbReference>
<dbReference type="Pfam" id="PF01118">
    <property type="entry name" value="Semialdhyde_dh"/>
    <property type="match status" value="1"/>
</dbReference>
<proteinExistence type="inferred from homology"/>
<protein>
    <recommendedName>
        <fullName evidence="7">N-acetyl-gamma-glutamyl-phosphate reductase</fullName>
        <shortName evidence="7">AGPR</shortName>
        <ecNumber evidence="7">1.2.1.38</ecNumber>
    </recommendedName>
    <alternativeName>
        <fullName evidence="7">N-acetyl-glutamate semialdehyde dehydrogenase</fullName>
        <shortName evidence="7">NAGSA dehydrogenase</shortName>
    </alternativeName>
</protein>
<evidence type="ECO:0000256" key="5">
    <source>
        <dbReference type="ARBA" id="ARBA00023002"/>
    </source>
</evidence>
<dbReference type="GO" id="GO:0070401">
    <property type="term" value="F:NADP+ binding"/>
    <property type="evidence" value="ECO:0007669"/>
    <property type="project" value="InterPro"/>
</dbReference>
<dbReference type="CDD" id="cd17895">
    <property type="entry name" value="AGPR_1_N"/>
    <property type="match status" value="1"/>
</dbReference>
<dbReference type="InterPro" id="IPR000534">
    <property type="entry name" value="Semialdehyde_DH_NAD-bd"/>
</dbReference>
<dbReference type="InterPro" id="IPR023013">
    <property type="entry name" value="AGPR_AS"/>
</dbReference>
<dbReference type="GO" id="GO:0003942">
    <property type="term" value="F:N-acetyl-gamma-glutamyl-phosphate reductase activity"/>
    <property type="evidence" value="ECO:0007669"/>
    <property type="project" value="UniProtKB-UniRule"/>
</dbReference>
<dbReference type="EC" id="1.2.1.38" evidence="7"/>
<feature type="active site" evidence="7 8">
    <location>
        <position position="155"/>
    </location>
</feature>
<evidence type="ECO:0000256" key="4">
    <source>
        <dbReference type="ARBA" id="ARBA00022857"/>
    </source>
</evidence>
<dbReference type="SUPFAM" id="SSF55347">
    <property type="entry name" value="Glyceraldehyde-3-phosphate dehydrogenase-like, C-terminal domain"/>
    <property type="match status" value="1"/>
</dbReference>
<comment type="caution">
    <text evidence="10">The sequence shown here is derived from an EMBL/GenBank/DDBJ whole genome shotgun (WGS) entry which is preliminary data.</text>
</comment>
<dbReference type="OrthoDB" id="9801289at2"/>
<dbReference type="SUPFAM" id="SSF51735">
    <property type="entry name" value="NAD(P)-binding Rossmann-fold domains"/>
    <property type="match status" value="1"/>
</dbReference>
<comment type="pathway">
    <text evidence="1 7">Amino-acid biosynthesis; L-arginine biosynthesis; N(2)-acetyl-L-ornithine from L-glutamate: step 3/4.</text>
</comment>
<comment type="subcellular location">
    <subcellularLocation>
        <location evidence="7">Cytoplasm</location>
    </subcellularLocation>
</comment>
<evidence type="ECO:0000256" key="3">
    <source>
        <dbReference type="ARBA" id="ARBA00022605"/>
    </source>
</evidence>
<dbReference type="CDD" id="cd23934">
    <property type="entry name" value="AGPR_1_C"/>
    <property type="match status" value="1"/>
</dbReference>
<dbReference type="RefSeq" id="WP_105219025.1">
    <property type="nucleotide sequence ID" value="NZ_CAWNSU010000027.1"/>
</dbReference>
<evidence type="ECO:0000256" key="7">
    <source>
        <dbReference type="HAMAP-Rule" id="MF_00150"/>
    </source>
</evidence>
<dbReference type="PROSITE" id="PS01224">
    <property type="entry name" value="ARGC"/>
    <property type="match status" value="1"/>
</dbReference>
<keyword evidence="5 7" id="KW-0560">Oxidoreductase</keyword>
<evidence type="ECO:0000313" key="11">
    <source>
        <dbReference type="Proteomes" id="UP000441797"/>
    </source>
</evidence>
<comment type="catalytic activity">
    <reaction evidence="6 7">
        <text>N-acetyl-L-glutamate 5-semialdehyde + phosphate + NADP(+) = N-acetyl-L-glutamyl 5-phosphate + NADPH + H(+)</text>
        <dbReference type="Rhea" id="RHEA:21588"/>
        <dbReference type="ChEBI" id="CHEBI:15378"/>
        <dbReference type="ChEBI" id="CHEBI:29123"/>
        <dbReference type="ChEBI" id="CHEBI:43474"/>
        <dbReference type="ChEBI" id="CHEBI:57783"/>
        <dbReference type="ChEBI" id="CHEBI:57936"/>
        <dbReference type="ChEBI" id="CHEBI:58349"/>
        <dbReference type="EC" id="1.2.1.38"/>
    </reaction>
</comment>
<dbReference type="EMBL" id="NAPY01000040">
    <property type="protein sequence ID" value="MUL38465.1"/>
    <property type="molecule type" value="Genomic_DNA"/>
</dbReference>
<dbReference type="GO" id="GO:0051287">
    <property type="term" value="F:NAD binding"/>
    <property type="evidence" value="ECO:0007669"/>
    <property type="project" value="InterPro"/>
</dbReference>
<keyword evidence="4 7" id="KW-0521">NADP</keyword>
<evidence type="ECO:0000256" key="1">
    <source>
        <dbReference type="ARBA" id="ARBA00004862"/>
    </source>
</evidence>
<dbReference type="HAMAP" id="MF_00150">
    <property type="entry name" value="ArgC_type1"/>
    <property type="match status" value="1"/>
</dbReference>
<evidence type="ECO:0000256" key="8">
    <source>
        <dbReference type="PROSITE-ProRule" id="PRU10010"/>
    </source>
</evidence>
<evidence type="ECO:0000256" key="2">
    <source>
        <dbReference type="ARBA" id="ARBA00022571"/>
    </source>
</evidence>